<dbReference type="InterPro" id="IPR043968">
    <property type="entry name" value="SGNH"/>
</dbReference>
<feature type="transmembrane region" description="Helical" evidence="1">
    <location>
        <begin position="255"/>
        <end position="274"/>
    </location>
</feature>
<feature type="transmembrane region" description="Helical" evidence="1">
    <location>
        <begin position="309"/>
        <end position="327"/>
    </location>
</feature>
<dbReference type="InterPro" id="IPR050879">
    <property type="entry name" value="Acyltransferase_3"/>
</dbReference>
<dbReference type="Pfam" id="PF01757">
    <property type="entry name" value="Acyl_transf_3"/>
    <property type="match status" value="1"/>
</dbReference>
<feature type="transmembrane region" description="Helical" evidence="1">
    <location>
        <begin position="347"/>
        <end position="366"/>
    </location>
</feature>
<dbReference type="PANTHER" id="PTHR23028:SF53">
    <property type="entry name" value="ACYL_TRANSF_3 DOMAIN-CONTAINING PROTEIN"/>
    <property type="match status" value="1"/>
</dbReference>
<feature type="domain" description="SGNH" evidence="3">
    <location>
        <begin position="449"/>
        <end position="681"/>
    </location>
</feature>
<feature type="transmembrane region" description="Helical" evidence="1">
    <location>
        <begin position="109"/>
        <end position="128"/>
    </location>
</feature>
<keyword evidence="4" id="KW-0808">Transferase</keyword>
<feature type="transmembrane region" description="Helical" evidence="1">
    <location>
        <begin position="64"/>
        <end position="88"/>
    </location>
</feature>
<keyword evidence="1" id="KW-0812">Transmembrane</keyword>
<evidence type="ECO:0000259" key="2">
    <source>
        <dbReference type="Pfam" id="PF01757"/>
    </source>
</evidence>
<sequence length="706" mass="78697">MHHLCDLFFMRRSTLVRMRLNRETILKFTATTAHPNGMLYRADIDGLRAVAVLAVILHHAWPNWFVSGFIGVDIFFVISGYLITLIILKQLEAGTFSIADFYVRRVRRIFPALVLVLFTTLLFGWVVLLHGEFRQIGKHIAAGGGFVANLVFWSEAGYFDSSGTSKPLLHLWSLGVEEQFYLLWPLILWLAFSRRRNFLLIMSIIFCLSMAINVMTVESNPTAAFYSPVTRFWELMAGGIAAYLQLHHAAWSQRWRTVASIGGPALLVLGFSLIKPDVFFPGWWALLPAGGTFLIIMADTGQVFNRYLLSNKAAVGIGLISYPLYLWHWPLLSYSHIIYGEKTPFQIKFALIAAAFILAYLTYRLIEVPLRQQRNHRRVVGGLGSAMLAMVLLGVLTAGGVLRERIDVHGAEIYLQALNDSAFPGPSFTPLRHQNIVFQKVSSQTKGLTVFLGDSVVQQYGPRIEQAIASDPTRFNSVIFATAAGCPPIRHAVKLPRFKFPLCPQATEAAYDLAGSSDVDTVVIGAAWYGYFNPSNKELLFEKDTSMLVFPTAQAMDASYDSLRTSIARLSGQGKRVFLILQPPTGPLFDPRNMYTGSRFADIHPLPSIPNLNKQIFLDENGSVRARLISIAQQSGARIIEPLDYLCTGATCPVTDSNGIPAYTDPVHMRPAYSRKMATYLDQTMLPQDEKSRTAITNTVLQGTAR</sequence>
<evidence type="ECO:0000256" key="1">
    <source>
        <dbReference type="SAM" id="Phobius"/>
    </source>
</evidence>
<dbReference type="PANTHER" id="PTHR23028">
    <property type="entry name" value="ACETYLTRANSFERASE"/>
    <property type="match status" value="1"/>
</dbReference>
<evidence type="ECO:0000259" key="3">
    <source>
        <dbReference type="Pfam" id="PF19040"/>
    </source>
</evidence>
<feature type="transmembrane region" description="Helical" evidence="1">
    <location>
        <begin position="198"/>
        <end position="217"/>
    </location>
</feature>
<feature type="transmembrane region" description="Helical" evidence="1">
    <location>
        <begin position="280"/>
        <end position="297"/>
    </location>
</feature>
<dbReference type="EMBL" id="VDGE01000002">
    <property type="protein sequence ID" value="TNC77651.1"/>
    <property type="molecule type" value="Genomic_DNA"/>
</dbReference>
<evidence type="ECO:0000313" key="5">
    <source>
        <dbReference type="Proteomes" id="UP000305681"/>
    </source>
</evidence>
<dbReference type="GO" id="GO:0016020">
    <property type="term" value="C:membrane"/>
    <property type="evidence" value="ECO:0007669"/>
    <property type="project" value="TreeGrafter"/>
</dbReference>
<feature type="transmembrane region" description="Helical" evidence="1">
    <location>
        <begin position="378"/>
        <end position="402"/>
    </location>
</feature>
<keyword evidence="4" id="KW-0012">Acyltransferase</keyword>
<dbReference type="RefSeq" id="WP_139090438.1">
    <property type="nucleotide sequence ID" value="NZ_VDGE01000002.1"/>
</dbReference>
<dbReference type="GO" id="GO:0009103">
    <property type="term" value="P:lipopolysaccharide biosynthetic process"/>
    <property type="evidence" value="ECO:0007669"/>
    <property type="project" value="TreeGrafter"/>
</dbReference>
<feature type="transmembrane region" description="Helical" evidence="1">
    <location>
        <begin position="223"/>
        <end position="243"/>
    </location>
</feature>
<gene>
    <name evidence="4" type="ORF">FHI69_10015</name>
</gene>
<keyword evidence="1" id="KW-1133">Transmembrane helix</keyword>
<keyword evidence="1" id="KW-0472">Membrane</keyword>
<dbReference type="AlphaFoldDB" id="A0A5C4NRU3"/>
<protein>
    <submittedName>
        <fullName evidence="4">Acyltransferase</fullName>
    </submittedName>
</protein>
<feature type="transmembrane region" description="Helical" evidence="1">
    <location>
        <begin position="169"/>
        <end position="191"/>
    </location>
</feature>
<feature type="domain" description="Acyltransferase 3" evidence="2">
    <location>
        <begin position="42"/>
        <end position="364"/>
    </location>
</feature>
<dbReference type="Proteomes" id="UP000305681">
    <property type="component" value="Unassembled WGS sequence"/>
</dbReference>
<organism evidence="4 5">
    <name type="scientific">Janthinobacterium lividum</name>
    <dbReference type="NCBI Taxonomy" id="29581"/>
    <lineage>
        <taxon>Bacteria</taxon>
        <taxon>Pseudomonadati</taxon>
        <taxon>Pseudomonadota</taxon>
        <taxon>Betaproteobacteria</taxon>
        <taxon>Burkholderiales</taxon>
        <taxon>Oxalobacteraceae</taxon>
        <taxon>Janthinobacterium</taxon>
    </lineage>
</organism>
<comment type="caution">
    <text evidence="4">The sequence shown here is derived from an EMBL/GenBank/DDBJ whole genome shotgun (WGS) entry which is preliminary data.</text>
</comment>
<dbReference type="GO" id="GO:0016747">
    <property type="term" value="F:acyltransferase activity, transferring groups other than amino-acyl groups"/>
    <property type="evidence" value="ECO:0007669"/>
    <property type="project" value="InterPro"/>
</dbReference>
<reference evidence="4 5" key="1">
    <citation type="submission" date="2019-06" db="EMBL/GenBank/DDBJ databases">
        <title>Genome sequence of Janthinobacterium lividum UCD_MED1.</title>
        <authorList>
            <person name="De Leon M.E."/>
            <person name="Jospin G."/>
        </authorList>
    </citation>
    <scope>NUCLEOTIDE SEQUENCE [LARGE SCALE GENOMIC DNA]</scope>
    <source>
        <strain evidence="4 5">UCD_MED1</strain>
    </source>
</reference>
<accession>A0A5C4NRU3</accession>
<dbReference type="Pfam" id="PF19040">
    <property type="entry name" value="SGNH"/>
    <property type="match status" value="1"/>
</dbReference>
<proteinExistence type="predicted"/>
<dbReference type="InterPro" id="IPR002656">
    <property type="entry name" value="Acyl_transf_3_dom"/>
</dbReference>
<evidence type="ECO:0000313" key="4">
    <source>
        <dbReference type="EMBL" id="TNC77651.1"/>
    </source>
</evidence>
<name>A0A5C4NRU3_9BURK</name>